<dbReference type="InterPro" id="IPR000560">
    <property type="entry name" value="His_Pase_clade-2"/>
</dbReference>
<proteinExistence type="inferred from homology"/>
<dbReference type="InterPro" id="IPR029033">
    <property type="entry name" value="His_PPase_superfam"/>
</dbReference>
<evidence type="ECO:0000313" key="3">
    <source>
        <dbReference type="Proteomes" id="UP001152795"/>
    </source>
</evidence>
<dbReference type="PANTHER" id="PTHR11567">
    <property type="entry name" value="ACID PHOSPHATASE-RELATED"/>
    <property type="match status" value="1"/>
</dbReference>
<comment type="similarity">
    <text evidence="1">Belongs to the histidine acid phosphatase family.</text>
</comment>
<reference evidence="2" key="1">
    <citation type="submission" date="2020-04" db="EMBL/GenBank/DDBJ databases">
        <authorList>
            <person name="Alioto T."/>
            <person name="Alioto T."/>
            <person name="Gomez Garrido J."/>
        </authorList>
    </citation>
    <scope>NUCLEOTIDE SEQUENCE</scope>
    <source>
        <strain evidence="2">A484AB</strain>
    </source>
</reference>
<dbReference type="GO" id="GO:0016791">
    <property type="term" value="F:phosphatase activity"/>
    <property type="evidence" value="ECO:0007669"/>
    <property type="project" value="TreeGrafter"/>
</dbReference>
<organism evidence="2 3">
    <name type="scientific">Paramuricea clavata</name>
    <name type="common">Red gorgonian</name>
    <name type="synonym">Violescent sea-whip</name>
    <dbReference type="NCBI Taxonomy" id="317549"/>
    <lineage>
        <taxon>Eukaryota</taxon>
        <taxon>Metazoa</taxon>
        <taxon>Cnidaria</taxon>
        <taxon>Anthozoa</taxon>
        <taxon>Octocorallia</taxon>
        <taxon>Malacalcyonacea</taxon>
        <taxon>Plexauridae</taxon>
        <taxon>Paramuricea</taxon>
    </lineage>
</organism>
<keyword evidence="3" id="KW-1185">Reference proteome</keyword>
<dbReference type="CDD" id="cd07061">
    <property type="entry name" value="HP_HAP_like"/>
    <property type="match status" value="1"/>
</dbReference>
<dbReference type="Pfam" id="PF00328">
    <property type="entry name" value="His_Phos_2"/>
    <property type="match status" value="1"/>
</dbReference>
<dbReference type="PROSITE" id="PS00778">
    <property type="entry name" value="HIS_ACID_PHOSPHAT_2"/>
    <property type="match status" value="1"/>
</dbReference>
<accession>A0A6S7FVZ5</accession>
<evidence type="ECO:0000313" key="2">
    <source>
        <dbReference type="EMBL" id="CAB3982167.1"/>
    </source>
</evidence>
<dbReference type="Proteomes" id="UP001152795">
    <property type="component" value="Unassembled WGS sequence"/>
</dbReference>
<gene>
    <name evidence="2" type="ORF">PACLA_8A001180</name>
</gene>
<dbReference type="OrthoDB" id="10257284at2759"/>
<dbReference type="Gene3D" id="3.40.50.1240">
    <property type="entry name" value="Phosphoglycerate mutase-like"/>
    <property type="match status" value="1"/>
</dbReference>
<sequence length="415" mass="47691">MKLFLVFVSLAITAFSYSVADLPPYCGVDIEEYPKAEGTLRQVHLVTRHGDRIQASAGQCWKGDEHTWDCLLTEATVPTINRDQHYLRVERLYRKVFYTGREEVPGNCALGQLTSVGFKQQLDNGENYRKVYVDSGFLLKNFSSVEHRVRSTDIFRTLQSAQMFMTGLFPPSQPVEGRSGIMDINTMDATYENMYPNSKLCPKSEEYLLAYFKSADFLDHYQSVSVQLVKDLQTALDDDTFAYNGIFQLFDCLNVFKCHEVAIPPGITQELYQRVTDEVTYVFNRMYAYPSMQEAAKVGIGFFVKEMFKEVADMMDNESKLKFILYSGHDTTLMPLQLAFNISDGVWPPYASQMIFEIYQMSDNSFYLRILYNGKVQKMPFCNNKEMCDMDTVEKHLATIEPESVEKNCQTSMKV</sequence>
<dbReference type="InterPro" id="IPR050645">
    <property type="entry name" value="Histidine_acid_phosphatase"/>
</dbReference>
<protein>
    <submittedName>
        <fullName evidence="2">Component of the counting factor complex</fullName>
    </submittedName>
</protein>
<dbReference type="InterPro" id="IPR033379">
    <property type="entry name" value="Acid_Pase_AS"/>
</dbReference>
<dbReference type="EMBL" id="CACRXK020000474">
    <property type="protein sequence ID" value="CAB3982167.1"/>
    <property type="molecule type" value="Genomic_DNA"/>
</dbReference>
<evidence type="ECO:0000256" key="1">
    <source>
        <dbReference type="ARBA" id="ARBA00005375"/>
    </source>
</evidence>
<comment type="caution">
    <text evidence="2">The sequence shown here is derived from an EMBL/GenBank/DDBJ whole genome shotgun (WGS) entry which is preliminary data.</text>
</comment>
<dbReference type="PANTHER" id="PTHR11567:SF202">
    <property type="entry name" value="LYSOPHOSPHATIDIC ACID PHOSPHATASE TYPE 6"/>
    <property type="match status" value="1"/>
</dbReference>
<dbReference type="AlphaFoldDB" id="A0A6S7FVZ5"/>
<name>A0A6S7FVZ5_PARCT</name>
<dbReference type="SUPFAM" id="SSF53254">
    <property type="entry name" value="Phosphoglycerate mutase-like"/>
    <property type="match status" value="1"/>
</dbReference>